<dbReference type="InterPro" id="IPR005021">
    <property type="entry name" value="Terminase_largesu-like"/>
</dbReference>
<feature type="domain" description="Terminase large subunit-like ATPase" evidence="1">
    <location>
        <begin position="72"/>
        <end position="249"/>
    </location>
</feature>
<accession>A0A2A4GVB1</accession>
<dbReference type="InterPro" id="IPR046462">
    <property type="entry name" value="TerL_nuclease"/>
</dbReference>
<sequence>MMDYVKLYAQKVVNGEILASKKNIAVARRHLNDLKKPPKDCYWDVDKANKAIKFIEMLPDPKTNEPMPLMLFQKFIVGNIYGWRRKGGFRRYTKAYISMARKQGKSLIVSGMSLNELLFGQYPKFNRQIYVSSSTYKQAQTIFKMASQQIKLLRSKSDLIRKSTDTRKTDIAHITSESVFEPLSNNPDAVDGKDPTVAILDELASMPDDEMYSRFKTGMTLQKNPLTLLISTAGDNLNSQMYQEYKYITKILSGEVKADSYFVYCAEMDSEEEVKDESMWVKAMPLLESDEHRNTILRNIKSDIQDELEKGTSFHKILIKNFNLWQANKEDSLINISEWESVEVNKNDYNLYGRDVYIGVDLSRLDDLTSVGFIYPNYNESVLIDSYSFIGLRTTLEQKAKRDKINYEYIVNQGEAETTTSESGMIDYKRVIEYIFQVVEEYDLNVIAVCYDPWNAQSFITSIETMMIDWPLIEVGQSFKSLSQTIKQFRMWVADKKVQHFGNHLLTIAVNNAVLMYDGEDNVKINKKLNRQKIDPIISIITAFSEARMHEFETDWSSIYKSEEFGF</sequence>
<dbReference type="EMBL" id="MWUU01000018">
    <property type="protein sequence ID" value="PCF54154.1"/>
    <property type="molecule type" value="Genomic_DNA"/>
</dbReference>
<evidence type="ECO:0000259" key="2">
    <source>
        <dbReference type="Pfam" id="PF20441"/>
    </source>
</evidence>
<comment type="caution">
    <text evidence="3">The sequence shown here is derived from an EMBL/GenBank/DDBJ whole genome shotgun (WGS) entry which is preliminary data.</text>
</comment>
<evidence type="ECO:0000313" key="4">
    <source>
        <dbReference type="Proteomes" id="UP000218335"/>
    </source>
</evidence>
<dbReference type="Pfam" id="PF03354">
    <property type="entry name" value="TerL_ATPase"/>
    <property type="match status" value="1"/>
</dbReference>
<dbReference type="InterPro" id="IPR027417">
    <property type="entry name" value="P-loop_NTPase"/>
</dbReference>
<dbReference type="Gene3D" id="3.40.50.300">
    <property type="entry name" value="P-loop containing nucleotide triphosphate hydrolases"/>
    <property type="match status" value="1"/>
</dbReference>
<evidence type="ECO:0000259" key="1">
    <source>
        <dbReference type="Pfam" id="PF03354"/>
    </source>
</evidence>
<dbReference type="GO" id="GO:0004519">
    <property type="term" value="F:endonuclease activity"/>
    <property type="evidence" value="ECO:0007669"/>
    <property type="project" value="InterPro"/>
</dbReference>
<gene>
    <name evidence="3" type="ORF">B5C08_11410</name>
</gene>
<dbReference type="RefSeq" id="WP_096638172.1">
    <property type="nucleotide sequence ID" value="NZ_MWUU01000018.1"/>
</dbReference>
<reference evidence="3 4" key="1">
    <citation type="journal article" date="2017" name="PLoS ONE">
        <title>Development of a real-time PCR for detection of Staphylococcus pseudintermedius using a novel automated comparison of whole-genome sequences.</title>
        <authorList>
            <person name="Verstappen K.M."/>
            <person name="Huijbregts L."/>
            <person name="Spaninks M."/>
            <person name="Wagenaar J.A."/>
            <person name="Fluit A.C."/>
            <person name="Duim B."/>
        </authorList>
    </citation>
    <scope>NUCLEOTIDE SEQUENCE [LARGE SCALE GENOMIC DNA]</scope>
    <source>
        <strain evidence="3 4">215070706401-1</strain>
    </source>
</reference>
<organism evidence="3 4">
    <name type="scientific">Staphylococcus delphini</name>
    <dbReference type="NCBI Taxonomy" id="53344"/>
    <lineage>
        <taxon>Bacteria</taxon>
        <taxon>Bacillati</taxon>
        <taxon>Bacillota</taxon>
        <taxon>Bacilli</taxon>
        <taxon>Bacillales</taxon>
        <taxon>Staphylococcaceae</taxon>
        <taxon>Staphylococcus</taxon>
        <taxon>Staphylococcus intermedius group</taxon>
    </lineage>
</organism>
<dbReference type="PANTHER" id="PTHR41287">
    <property type="match status" value="1"/>
</dbReference>
<evidence type="ECO:0000313" key="3">
    <source>
        <dbReference type="EMBL" id="PCF54154.1"/>
    </source>
</evidence>
<dbReference type="AlphaFoldDB" id="A0A2A4GVB1"/>
<feature type="domain" description="Terminase large subunit-like endonuclease" evidence="2">
    <location>
        <begin position="255"/>
        <end position="551"/>
    </location>
</feature>
<dbReference type="Pfam" id="PF20441">
    <property type="entry name" value="TerL_nuclease"/>
    <property type="match status" value="1"/>
</dbReference>
<dbReference type="Proteomes" id="UP000218335">
    <property type="component" value="Unassembled WGS sequence"/>
</dbReference>
<proteinExistence type="predicted"/>
<dbReference type="InterPro" id="IPR046461">
    <property type="entry name" value="TerL_ATPase"/>
</dbReference>
<protein>
    <submittedName>
        <fullName evidence="3">Terminase</fullName>
    </submittedName>
</protein>
<dbReference type="PANTHER" id="PTHR41287:SF1">
    <property type="entry name" value="PROTEIN YMFN"/>
    <property type="match status" value="1"/>
</dbReference>
<name>A0A2A4GVB1_9STAP</name>